<name>A0A183NMW1_9TREM</name>
<reference evidence="6 7" key="1">
    <citation type="submission" date="2018-11" db="EMBL/GenBank/DDBJ databases">
        <authorList>
            <consortium name="Pathogen Informatics"/>
        </authorList>
    </citation>
    <scope>NUCLEOTIDE SEQUENCE [LARGE SCALE GENOMIC DNA]</scope>
    <source>
        <strain>Denwood</strain>
        <strain evidence="7">Zambia</strain>
    </source>
</reference>
<dbReference type="InterPro" id="IPR042241">
    <property type="entry name" value="GCP_C_sf"/>
</dbReference>
<protein>
    <submittedName>
        <fullName evidence="6">Uncharacterized protein</fullName>
    </submittedName>
</protein>
<evidence type="ECO:0000256" key="4">
    <source>
        <dbReference type="ARBA" id="ARBA00022701"/>
    </source>
</evidence>
<evidence type="ECO:0000313" key="6">
    <source>
        <dbReference type="EMBL" id="VDO95528.1"/>
    </source>
</evidence>
<keyword evidence="5" id="KW-0206">Cytoskeleton</keyword>
<proteinExistence type="inferred from homology"/>
<dbReference type="GO" id="GO:0043015">
    <property type="term" value="F:gamma-tubulin binding"/>
    <property type="evidence" value="ECO:0007669"/>
    <property type="project" value="InterPro"/>
</dbReference>
<evidence type="ECO:0000256" key="5">
    <source>
        <dbReference type="ARBA" id="ARBA00023212"/>
    </source>
</evidence>
<dbReference type="Proteomes" id="UP000269396">
    <property type="component" value="Unassembled WGS sequence"/>
</dbReference>
<evidence type="ECO:0000256" key="3">
    <source>
        <dbReference type="ARBA" id="ARBA00022490"/>
    </source>
</evidence>
<sequence length="197" mass="23076">MQHFMSSIVPSLLYLIGQWTDDGQLNHPYKQLCVETGTSVKISHLWCGVYITYDGLIRLQDLSLQTKQIRSLSRDSNLRYKEVEIPQRFNVHLLDISTDHYSGGGIILLDQHVSGALTTIFTNSCHLTYLFSFSFLRRAIRMEFTSSNLRKQWFCATRLNYDQQIDLLSVIHLFVEEIRYFIHQLQYYISFGYSKCV</sequence>
<evidence type="ECO:0000256" key="1">
    <source>
        <dbReference type="ARBA" id="ARBA00004245"/>
    </source>
</evidence>
<keyword evidence="3" id="KW-0963">Cytoplasm</keyword>
<keyword evidence="7" id="KW-1185">Reference proteome</keyword>
<dbReference type="AlphaFoldDB" id="A0A183NMW1"/>
<dbReference type="Gene3D" id="1.20.120.1900">
    <property type="entry name" value="Gamma-tubulin complex, C-terminal domain"/>
    <property type="match status" value="1"/>
</dbReference>
<comment type="similarity">
    <text evidence="2">Belongs to the TUBGCP family.</text>
</comment>
<gene>
    <name evidence="6" type="ORF">SMTD_LOCUS3446</name>
</gene>
<evidence type="ECO:0000313" key="7">
    <source>
        <dbReference type="Proteomes" id="UP000269396"/>
    </source>
</evidence>
<dbReference type="InterPro" id="IPR040457">
    <property type="entry name" value="GCP_C"/>
</dbReference>
<dbReference type="STRING" id="31246.A0A183NMW1"/>
<dbReference type="GO" id="GO:0005874">
    <property type="term" value="C:microtubule"/>
    <property type="evidence" value="ECO:0007669"/>
    <property type="project" value="UniProtKB-KW"/>
</dbReference>
<dbReference type="EMBL" id="UZAL01006268">
    <property type="protein sequence ID" value="VDO95528.1"/>
    <property type="molecule type" value="Genomic_DNA"/>
</dbReference>
<comment type="subcellular location">
    <subcellularLocation>
        <location evidence="1">Cytoplasm</location>
        <location evidence="1">Cytoskeleton</location>
    </subcellularLocation>
</comment>
<accession>A0A183NMW1</accession>
<dbReference type="Pfam" id="PF04130">
    <property type="entry name" value="GCP_C_terminal"/>
    <property type="match status" value="1"/>
</dbReference>
<evidence type="ECO:0000256" key="2">
    <source>
        <dbReference type="ARBA" id="ARBA00010337"/>
    </source>
</evidence>
<organism evidence="6 7">
    <name type="scientific">Schistosoma mattheei</name>
    <dbReference type="NCBI Taxonomy" id="31246"/>
    <lineage>
        <taxon>Eukaryota</taxon>
        <taxon>Metazoa</taxon>
        <taxon>Spiralia</taxon>
        <taxon>Lophotrochozoa</taxon>
        <taxon>Platyhelminthes</taxon>
        <taxon>Trematoda</taxon>
        <taxon>Digenea</taxon>
        <taxon>Strigeidida</taxon>
        <taxon>Schistosomatoidea</taxon>
        <taxon>Schistosomatidae</taxon>
        <taxon>Schistosoma</taxon>
    </lineage>
</organism>
<keyword evidence="4" id="KW-0493">Microtubule</keyword>